<sequence length="62" mass="6932">MERQTYLGYVVWCHAIAQQEDLLQPERYAAGGTITRHNKFVEASGVMGTFDSEQEAQDAGLL</sequence>
<evidence type="ECO:0000313" key="2">
    <source>
        <dbReference type="Proteomes" id="UP001558850"/>
    </source>
</evidence>
<reference evidence="1" key="1">
    <citation type="submission" date="2024-07" db="EMBL/GenBank/DDBJ databases">
        <title>A survey of Mimosa microsymbionts across Brazilian biomes reveals a high diversity of Paraburkholderia nodulating endemic species, but also that Cupriavidus is common as a symbiont of widespread species.</title>
        <authorList>
            <person name="Rouws L."/>
            <person name="Barauna A."/>
            <person name="Beukes C."/>
            <person name="Rouws J.R.C."/>
            <person name="De Faria S.M."/>
            <person name="Gross E."/>
            <person name="Bueno Dos Reis Junior F."/>
            <person name="Simon M.F."/>
            <person name="Maluk M."/>
            <person name="Odee D.W."/>
            <person name="Kenicer G."/>
            <person name="Young J.P.W."/>
            <person name="Reis V.M."/>
            <person name="Zilli J."/>
            <person name="James E.K."/>
        </authorList>
    </citation>
    <scope>NUCLEOTIDE SEQUENCE</scope>
    <source>
        <strain evidence="1">EG181B</strain>
    </source>
</reference>
<gene>
    <name evidence="1" type="ORF">AB4Y32_20860</name>
</gene>
<keyword evidence="2" id="KW-1185">Reference proteome</keyword>
<dbReference type="EMBL" id="JBFRCH010000012">
    <property type="protein sequence ID" value="MEX3934217.1"/>
    <property type="molecule type" value="Genomic_DNA"/>
</dbReference>
<organism evidence="1 2">
    <name type="scientific">Paraburkholderia phymatum</name>
    <dbReference type="NCBI Taxonomy" id="148447"/>
    <lineage>
        <taxon>Bacteria</taxon>
        <taxon>Pseudomonadati</taxon>
        <taxon>Pseudomonadota</taxon>
        <taxon>Betaproteobacteria</taxon>
        <taxon>Burkholderiales</taxon>
        <taxon>Burkholderiaceae</taxon>
        <taxon>Paraburkholderia</taxon>
    </lineage>
</organism>
<protein>
    <submittedName>
        <fullName evidence="1">Uncharacterized protein</fullName>
    </submittedName>
</protein>
<name>A0ACC6U3V5_9BURK</name>
<accession>A0ACC6U3V5</accession>
<proteinExistence type="predicted"/>
<comment type="caution">
    <text evidence="1">The sequence shown here is derived from an EMBL/GenBank/DDBJ whole genome shotgun (WGS) entry which is preliminary data.</text>
</comment>
<dbReference type="Proteomes" id="UP001558850">
    <property type="component" value="Unassembled WGS sequence"/>
</dbReference>
<evidence type="ECO:0000313" key="1">
    <source>
        <dbReference type="EMBL" id="MEX3934217.1"/>
    </source>
</evidence>